<dbReference type="EMBL" id="VXDF01000007">
    <property type="protein sequence ID" value="KAA5522639.1"/>
    <property type="molecule type" value="Genomic_DNA"/>
</dbReference>
<keyword evidence="2" id="KW-1185">Reference proteome</keyword>
<evidence type="ECO:0000313" key="2">
    <source>
        <dbReference type="Proteomes" id="UP000324828"/>
    </source>
</evidence>
<protein>
    <recommendedName>
        <fullName evidence="3">Phage tail protein</fullName>
    </recommendedName>
</protein>
<comment type="caution">
    <text evidence="1">The sequence shown here is derived from an EMBL/GenBank/DDBJ whole genome shotgun (WGS) entry which is preliminary data.</text>
</comment>
<dbReference type="RefSeq" id="WP_139989276.1">
    <property type="nucleotide sequence ID" value="NZ_VCED01000001.1"/>
</dbReference>
<proteinExistence type="predicted"/>
<name>A0ABQ6SJJ8_9PAST</name>
<accession>A0ABQ6SJJ8</accession>
<reference evidence="1 2" key="1">
    <citation type="submission" date="2019-09" db="EMBL/GenBank/DDBJ databases">
        <title>Haemophilus seminale sp. nov., isolated from human semen.</title>
        <authorList>
            <person name="Zheng M."/>
        </authorList>
    </citation>
    <scope>NUCLEOTIDE SEQUENCE [LARGE SCALE GENOMIC DNA]</scope>
    <source>
        <strain evidence="1 2">SZY H2</strain>
    </source>
</reference>
<gene>
    <name evidence="1" type="ORF">F2S80_08500</name>
</gene>
<organism evidence="1 2">
    <name type="scientific">Haemophilus seminalis</name>
    <dbReference type="NCBI Taxonomy" id="2582921"/>
    <lineage>
        <taxon>Bacteria</taxon>
        <taxon>Pseudomonadati</taxon>
        <taxon>Pseudomonadota</taxon>
        <taxon>Gammaproteobacteria</taxon>
        <taxon>Pasteurellales</taxon>
        <taxon>Pasteurellaceae</taxon>
        <taxon>Haemophilus</taxon>
    </lineage>
</organism>
<dbReference type="Proteomes" id="UP000324828">
    <property type="component" value="Unassembled WGS sequence"/>
</dbReference>
<evidence type="ECO:0008006" key="3">
    <source>
        <dbReference type="Google" id="ProtNLM"/>
    </source>
</evidence>
<evidence type="ECO:0000313" key="1">
    <source>
        <dbReference type="EMBL" id="KAA5522639.1"/>
    </source>
</evidence>
<sequence length="207" mass="23196">MTIYFNPDDIAFYSDELYNNIPSQAVPLSDEQYIALLNGQTQGKQIIADKIGNPVLIDPQPSAAHVLNLDTLTWDISAEKQRALFAQQKESLLNKLADKADQLKNGLLAGYPQTEIESFYRQEKEALAWQADHNTPTPMLSQIARVRGVPLDMLINKVIEKSAQFAVAIGIIIGQRQAFEDRLLALKTPQELTSLEQEIEAWTFNAN</sequence>